<dbReference type="EMBL" id="MN740562">
    <property type="protein sequence ID" value="QHU33780.1"/>
    <property type="molecule type" value="Genomic_DNA"/>
</dbReference>
<keyword evidence="1" id="KW-0812">Transmembrane</keyword>
<keyword evidence="1" id="KW-0472">Membrane</keyword>
<proteinExistence type="predicted"/>
<protein>
    <submittedName>
        <fullName evidence="2">Uncharacterized protein</fullName>
    </submittedName>
</protein>
<reference evidence="2" key="1">
    <citation type="journal article" date="2020" name="Nature">
        <title>Giant virus diversity and host interactions through global metagenomics.</title>
        <authorList>
            <person name="Schulz F."/>
            <person name="Roux S."/>
            <person name="Paez-Espino D."/>
            <person name="Jungbluth S."/>
            <person name="Walsh D.A."/>
            <person name="Denef V.J."/>
            <person name="McMahon K.D."/>
            <person name="Konstantinidis K.T."/>
            <person name="Eloe-Fadrosh E.A."/>
            <person name="Kyrpides N.C."/>
            <person name="Woyke T."/>
        </authorList>
    </citation>
    <scope>NUCLEOTIDE SEQUENCE</scope>
    <source>
        <strain evidence="2">GVMAG-S-1016704-121</strain>
    </source>
</reference>
<name>A0A6C0LTR4_9ZZZZ</name>
<dbReference type="AlphaFoldDB" id="A0A6C0LTR4"/>
<accession>A0A6C0LTR4</accession>
<evidence type="ECO:0000313" key="2">
    <source>
        <dbReference type="EMBL" id="QHU33780.1"/>
    </source>
</evidence>
<sequence>MSALNYNPRIYPAAYPSQYLPQPKYGMEYDEESSSPARKMFMIGLVVIIIMLLILFVVWQHPYLNAVTFTPPPGAKNQRAELCGRIKSGDRFVVGDFIINNQGKLLLISEKDVTIHNSGGIIEFSLVRDTEYLKEISDPEIVDLKYNCSHVFKMSVNNKDNPTSEADEVTISTIEQIEQFISDSGAKSTCMFEADRSGQCA</sequence>
<evidence type="ECO:0000256" key="1">
    <source>
        <dbReference type="SAM" id="Phobius"/>
    </source>
</evidence>
<keyword evidence="1" id="KW-1133">Transmembrane helix</keyword>
<feature type="transmembrane region" description="Helical" evidence="1">
    <location>
        <begin position="40"/>
        <end position="59"/>
    </location>
</feature>
<organism evidence="2">
    <name type="scientific">viral metagenome</name>
    <dbReference type="NCBI Taxonomy" id="1070528"/>
    <lineage>
        <taxon>unclassified sequences</taxon>
        <taxon>metagenomes</taxon>
        <taxon>organismal metagenomes</taxon>
    </lineage>
</organism>